<keyword evidence="4" id="KW-1185">Reference proteome</keyword>
<name>A0A8I1A757_THEIN</name>
<protein>
    <submittedName>
        <fullName evidence="3">TlpA family protein disulfide reductase</fullName>
    </submittedName>
</protein>
<keyword evidence="1" id="KW-1015">Disulfide bond</keyword>
<dbReference type="GO" id="GO:0016491">
    <property type="term" value="F:oxidoreductase activity"/>
    <property type="evidence" value="ECO:0007669"/>
    <property type="project" value="InterPro"/>
</dbReference>
<dbReference type="EMBL" id="JAECVW010000001">
    <property type="protein sequence ID" value="MBH8593961.1"/>
    <property type="molecule type" value="Genomic_DNA"/>
</dbReference>
<dbReference type="InterPro" id="IPR036249">
    <property type="entry name" value="Thioredoxin-like_sf"/>
</dbReference>
<dbReference type="PANTHER" id="PTHR42852">
    <property type="entry name" value="THIOL:DISULFIDE INTERCHANGE PROTEIN DSBE"/>
    <property type="match status" value="1"/>
</dbReference>
<dbReference type="InterPro" id="IPR000866">
    <property type="entry name" value="AhpC/TSA"/>
</dbReference>
<gene>
    <name evidence="3" type="ORF">I8U20_01300</name>
</gene>
<dbReference type="Gene3D" id="3.40.30.10">
    <property type="entry name" value="Glutaredoxin"/>
    <property type="match status" value="1"/>
</dbReference>
<evidence type="ECO:0000256" key="1">
    <source>
        <dbReference type="ARBA" id="ARBA00023157"/>
    </source>
</evidence>
<dbReference type="Pfam" id="PF00578">
    <property type="entry name" value="AhpC-TSA"/>
    <property type="match status" value="1"/>
</dbReference>
<sequence length="191" mass="21916">MDKKKPLLQIFLLLFLAVLTVYAIWSFRDSPSKSRAPQNMTVEEYIASHALPKQSQAPDFELPGIAQETVRFSKDSGKPAIINFWATWCENCKREMPLLEKVYQTKRDQVQIIMVHTTHLDRKEAAQQYIKQYGYTFPAGLDTDGRVSDLYRVSALPQTFFIDKNGRIIHHQIGELTQAVLDQQLSRLTGS</sequence>
<dbReference type="InterPro" id="IPR050553">
    <property type="entry name" value="Thioredoxin_ResA/DsbE_sf"/>
</dbReference>
<dbReference type="RefSeq" id="WP_181730988.1">
    <property type="nucleotide sequence ID" value="NZ_JACEIR010000001.1"/>
</dbReference>
<organism evidence="3 4">
    <name type="scientific">Thermoactinomyces intermedius</name>
    <dbReference type="NCBI Taxonomy" id="2024"/>
    <lineage>
        <taxon>Bacteria</taxon>
        <taxon>Bacillati</taxon>
        <taxon>Bacillota</taxon>
        <taxon>Bacilli</taxon>
        <taxon>Bacillales</taxon>
        <taxon>Thermoactinomycetaceae</taxon>
        <taxon>Thermoactinomyces</taxon>
    </lineage>
</organism>
<comment type="caution">
    <text evidence="3">The sequence shown here is derived from an EMBL/GenBank/DDBJ whole genome shotgun (WGS) entry which is preliminary data.</text>
</comment>
<evidence type="ECO:0000313" key="3">
    <source>
        <dbReference type="EMBL" id="MBH8593961.1"/>
    </source>
</evidence>
<dbReference type="GO" id="GO:0016209">
    <property type="term" value="F:antioxidant activity"/>
    <property type="evidence" value="ECO:0007669"/>
    <property type="project" value="InterPro"/>
</dbReference>
<dbReference type="PANTHER" id="PTHR42852:SF13">
    <property type="entry name" value="PROTEIN DIPZ"/>
    <property type="match status" value="1"/>
</dbReference>
<dbReference type="AlphaFoldDB" id="A0A8I1A757"/>
<dbReference type="Proteomes" id="UP000633619">
    <property type="component" value="Unassembled WGS sequence"/>
</dbReference>
<evidence type="ECO:0000313" key="4">
    <source>
        <dbReference type="Proteomes" id="UP000633619"/>
    </source>
</evidence>
<dbReference type="InterPro" id="IPR013766">
    <property type="entry name" value="Thioredoxin_domain"/>
</dbReference>
<evidence type="ECO:0000259" key="2">
    <source>
        <dbReference type="PROSITE" id="PS51352"/>
    </source>
</evidence>
<reference evidence="3 4" key="1">
    <citation type="submission" date="2020-12" db="EMBL/GenBank/DDBJ databases">
        <title>WGS of Thermoactinomyces spp.</title>
        <authorList>
            <person name="Cheng K."/>
        </authorList>
    </citation>
    <scope>NUCLEOTIDE SEQUENCE [LARGE SCALE GENOMIC DNA]</scope>
    <source>
        <strain evidence="4">CICC 10671\DSM 43846</strain>
    </source>
</reference>
<dbReference type="CDD" id="cd02966">
    <property type="entry name" value="TlpA_like_family"/>
    <property type="match status" value="1"/>
</dbReference>
<proteinExistence type="predicted"/>
<dbReference type="SUPFAM" id="SSF52833">
    <property type="entry name" value="Thioredoxin-like"/>
    <property type="match status" value="1"/>
</dbReference>
<accession>A0A8I1A757</accession>
<feature type="domain" description="Thioredoxin" evidence="2">
    <location>
        <begin position="51"/>
        <end position="190"/>
    </location>
</feature>
<dbReference type="PROSITE" id="PS51352">
    <property type="entry name" value="THIOREDOXIN_2"/>
    <property type="match status" value="1"/>
</dbReference>